<dbReference type="Proteomes" id="UP001054857">
    <property type="component" value="Unassembled WGS sequence"/>
</dbReference>
<dbReference type="GO" id="GO:0005930">
    <property type="term" value="C:axoneme"/>
    <property type="evidence" value="ECO:0007669"/>
    <property type="project" value="UniProtKB-SubCell"/>
</dbReference>
<keyword evidence="3" id="KW-1185">Reference proteome</keyword>
<dbReference type="SUPFAM" id="SSF52047">
    <property type="entry name" value="RNI-like"/>
    <property type="match status" value="1"/>
</dbReference>
<protein>
    <submittedName>
        <fullName evidence="2">Uncharacterized protein</fullName>
    </submittedName>
</protein>
<reference evidence="2 3" key="1">
    <citation type="journal article" date="2021" name="Sci. Rep.">
        <title>Genome sequencing of the multicellular alga Astrephomene provides insights into convergent evolution of germ-soma differentiation.</title>
        <authorList>
            <person name="Yamashita S."/>
            <person name="Yamamoto K."/>
            <person name="Matsuzaki R."/>
            <person name="Suzuki S."/>
            <person name="Yamaguchi H."/>
            <person name="Hirooka S."/>
            <person name="Minakuchi Y."/>
            <person name="Miyagishima S."/>
            <person name="Kawachi M."/>
            <person name="Toyoda A."/>
            <person name="Nozaki H."/>
        </authorList>
    </citation>
    <scope>NUCLEOTIDE SEQUENCE [LARGE SCALE GENOMIC DNA]</scope>
    <source>
        <strain evidence="2 3">NIES-4017</strain>
    </source>
</reference>
<name>A0AAD3DUB2_9CHLO</name>
<organism evidence="2 3">
    <name type="scientific">Astrephomene gubernaculifera</name>
    <dbReference type="NCBI Taxonomy" id="47775"/>
    <lineage>
        <taxon>Eukaryota</taxon>
        <taxon>Viridiplantae</taxon>
        <taxon>Chlorophyta</taxon>
        <taxon>core chlorophytes</taxon>
        <taxon>Chlorophyceae</taxon>
        <taxon>CS clade</taxon>
        <taxon>Chlamydomonadales</taxon>
        <taxon>Astrephomenaceae</taxon>
        <taxon>Astrephomene</taxon>
    </lineage>
</organism>
<gene>
    <name evidence="2" type="ORF">Agub_g9977</name>
</gene>
<dbReference type="EMBL" id="BMAR01000022">
    <property type="protein sequence ID" value="GFR48146.1"/>
    <property type="molecule type" value="Genomic_DNA"/>
</dbReference>
<evidence type="ECO:0000313" key="2">
    <source>
        <dbReference type="EMBL" id="GFR48146.1"/>
    </source>
</evidence>
<sequence length="320" mass="34064">MLQLESRPEPVPAPPRQGAIWWSVAPPAEPGINDQSAPDSGAITEEQLRDWLSCTAGWEALEITWGALQGCQVSHRQLKPLLQAALAEAARLGAARLVVRQLDVDAVLGRHCLGLALAAFPNFNQLELRELNLYDECVGHLCGSLHCCEALRQLHLEAVWASPGGWAALGAALKVNSSLEVVRLRDCLRCPDALRCLCGALSDWRGGALRELQLGWNELGDAGVAEVCKVRGTRGWRRCARPYLATAAAAAVQQAAGGCSAAVGVTMPPPPPPPPPPAVGPDPLMWTSRTTGRVGAVWRRRWGCCGAAGGCGTWTFPTTT</sequence>
<dbReference type="Gene3D" id="3.80.10.10">
    <property type="entry name" value="Ribonuclease Inhibitor"/>
    <property type="match status" value="1"/>
</dbReference>
<accession>A0AAD3DUB2</accession>
<evidence type="ECO:0000256" key="1">
    <source>
        <dbReference type="ARBA" id="ARBA00004430"/>
    </source>
</evidence>
<proteinExistence type="predicted"/>
<dbReference type="InterPro" id="IPR032675">
    <property type="entry name" value="LRR_dom_sf"/>
</dbReference>
<evidence type="ECO:0000313" key="3">
    <source>
        <dbReference type="Proteomes" id="UP001054857"/>
    </source>
</evidence>
<comment type="subcellular location">
    <subcellularLocation>
        <location evidence="1">Cytoplasm</location>
        <location evidence="1">Cytoskeleton</location>
        <location evidence="1">Cilium axoneme</location>
    </subcellularLocation>
</comment>
<dbReference type="AlphaFoldDB" id="A0AAD3DUB2"/>
<comment type="caution">
    <text evidence="2">The sequence shown here is derived from an EMBL/GenBank/DDBJ whole genome shotgun (WGS) entry which is preliminary data.</text>
</comment>